<evidence type="ECO:0000313" key="2">
    <source>
        <dbReference type="WBParaSite" id="PgR093_g010_t01"/>
    </source>
</evidence>
<sequence length="36" mass="3942">MPFKSSSTLTSDPFVTTYDATSKCASRNRDCGTPLR</sequence>
<protein>
    <submittedName>
        <fullName evidence="2">Uncharacterized protein</fullName>
    </submittedName>
</protein>
<keyword evidence="1" id="KW-1185">Reference proteome</keyword>
<reference evidence="2" key="1">
    <citation type="submission" date="2022-11" db="UniProtKB">
        <authorList>
            <consortium name="WormBaseParasite"/>
        </authorList>
    </citation>
    <scope>IDENTIFICATION</scope>
</reference>
<organism evidence="1 2">
    <name type="scientific">Parascaris univalens</name>
    <name type="common">Nematode worm</name>
    <dbReference type="NCBI Taxonomy" id="6257"/>
    <lineage>
        <taxon>Eukaryota</taxon>
        <taxon>Metazoa</taxon>
        <taxon>Ecdysozoa</taxon>
        <taxon>Nematoda</taxon>
        <taxon>Chromadorea</taxon>
        <taxon>Rhabditida</taxon>
        <taxon>Spirurina</taxon>
        <taxon>Ascaridomorpha</taxon>
        <taxon>Ascaridoidea</taxon>
        <taxon>Ascarididae</taxon>
        <taxon>Parascaris</taxon>
    </lineage>
</organism>
<proteinExistence type="predicted"/>
<dbReference type="Proteomes" id="UP000887569">
    <property type="component" value="Unplaced"/>
</dbReference>
<accession>A0A915C719</accession>
<name>A0A915C719_PARUN</name>
<dbReference type="WBParaSite" id="PgR093_g010_t01">
    <property type="protein sequence ID" value="PgR093_g010_t01"/>
    <property type="gene ID" value="PgR093_g010"/>
</dbReference>
<dbReference type="AlphaFoldDB" id="A0A915C719"/>
<evidence type="ECO:0000313" key="1">
    <source>
        <dbReference type="Proteomes" id="UP000887569"/>
    </source>
</evidence>